<evidence type="ECO:0000313" key="5">
    <source>
        <dbReference type="RefSeq" id="XP_032114143.1"/>
    </source>
</evidence>
<feature type="region of interest" description="Disordered" evidence="1">
    <location>
        <begin position="1"/>
        <end position="54"/>
    </location>
</feature>
<feature type="compositionally biased region" description="Low complexity" evidence="1">
    <location>
        <begin position="230"/>
        <end position="243"/>
    </location>
</feature>
<reference evidence="3 4" key="1">
    <citation type="submission" date="2025-04" db="UniProtKB">
        <authorList>
            <consortium name="RefSeq"/>
        </authorList>
    </citation>
    <scope>IDENTIFICATION</scope>
    <source>
        <tissue evidence="3 4">Blood</tissue>
    </source>
</reference>
<dbReference type="Proteomes" id="UP000504640">
    <property type="component" value="Unplaced"/>
</dbReference>
<feature type="compositionally biased region" description="Basic and acidic residues" evidence="1">
    <location>
        <begin position="182"/>
        <end position="200"/>
    </location>
</feature>
<proteinExistence type="predicted"/>
<dbReference type="GeneID" id="116536471"/>
<organism evidence="2 3">
    <name type="scientific">Sapajus apella</name>
    <name type="common">Brown-capped capuchin</name>
    <name type="synonym">Cebus apella</name>
    <dbReference type="NCBI Taxonomy" id="9515"/>
    <lineage>
        <taxon>Eukaryota</taxon>
        <taxon>Metazoa</taxon>
        <taxon>Chordata</taxon>
        <taxon>Craniata</taxon>
        <taxon>Vertebrata</taxon>
        <taxon>Euteleostomi</taxon>
        <taxon>Mammalia</taxon>
        <taxon>Eutheria</taxon>
        <taxon>Euarchontoglires</taxon>
        <taxon>Primates</taxon>
        <taxon>Haplorrhini</taxon>
        <taxon>Platyrrhini</taxon>
        <taxon>Cebidae</taxon>
        <taxon>Cebinae</taxon>
        <taxon>Sapajus</taxon>
    </lineage>
</organism>
<evidence type="ECO:0000313" key="2">
    <source>
        <dbReference type="Proteomes" id="UP000504640"/>
    </source>
</evidence>
<feature type="region of interest" description="Disordered" evidence="1">
    <location>
        <begin position="214"/>
        <end position="281"/>
    </location>
</feature>
<evidence type="ECO:0000313" key="3">
    <source>
        <dbReference type="RefSeq" id="XP_032114141.1"/>
    </source>
</evidence>
<dbReference type="RefSeq" id="XP_032114143.1">
    <property type="nucleotide sequence ID" value="XM_032258252.1"/>
</dbReference>
<accession>A0A6J3G8C9</accession>
<dbReference type="AlphaFoldDB" id="A0A6J3G8C9"/>
<dbReference type="RefSeq" id="XP_032114141.1">
    <property type="nucleotide sequence ID" value="XM_032258250.1"/>
</dbReference>
<name>A0A6J3G8C9_SAPAP</name>
<gene>
    <name evidence="3 4 5" type="primary">LOC116536471</name>
</gene>
<evidence type="ECO:0000313" key="4">
    <source>
        <dbReference type="RefSeq" id="XP_032114142.1"/>
    </source>
</evidence>
<protein>
    <submittedName>
        <fullName evidence="3 4">Atherin-like</fullName>
    </submittedName>
</protein>
<feature type="compositionally biased region" description="Polar residues" evidence="1">
    <location>
        <begin position="25"/>
        <end position="37"/>
    </location>
</feature>
<feature type="region of interest" description="Disordered" evidence="1">
    <location>
        <begin position="120"/>
        <end position="200"/>
    </location>
</feature>
<sequence>MRGNTGRASYEARKLQRTRGGQPGARQSRQRGFSSASLKAPPARPVERRAHARAALRGAPSLAPGCAAPLSTCAPPARRRAARPGACRAYVCERVRSGHWGAASGGGRGLLRPARARDWRRQGHRAPPRGLAVTPPPPGRPSARALHAGSPPGPRAGVRPTAQSRRWVGGRSKETLGPGRAASERGARCGKTLKREGLRLPERRGRGLVCGTAAGPGRVFSSRKAREAGANRGANPRPRAAARAPPPRASAWHGTGRAESRSKTRLPSPAGRRAASSRVQWQKPQKLGRIFFFNGQN</sequence>
<dbReference type="RefSeq" id="XP_032114142.1">
    <property type="nucleotide sequence ID" value="XM_032258251.1"/>
</dbReference>
<keyword evidence="2" id="KW-1185">Reference proteome</keyword>
<evidence type="ECO:0000256" key="1">
    <source>
        <dbReference type="SAM" id="MobiDB-lite"/>
    </source>
</evidence>